<keyword evidence="3" id="KW-1185">Reference proteome</keyword>
<evidence type="ECO:0000313" key="2">
    <source>
        <dbReference type="EMBL" id="WZN40139.1"/>
    </source>
</evidence>
<feature type="chain" id="PRO_5047117951" description="DUF4410 domain-containing protein" evidence="1">
    <location>
        <begin position="20"/>
        <end position="217"/>
    </location>
</feature>
<protein>
    <recommendedName>
        <fullName evidence="4">DUF4410 domain-containing protein</fullName>
    </recommendedName>
</protein>
<keyword evidence="1" id="KW-0732">Signal</keyword>
<feature type="signal peptide" evidence="1">
    <location>
        <begin position="1"/>
        <end position="19"/>
    </location>
</feature>
<evidence type="ECO:0000256" key="1">
    <source>
        <dbReference type="SAM" id="SignalP"/>
    </source>
</evidence>
<dbReference type="Proteomes" id="UP001485459">
    <property type="component" value="Chromosome"/>
</dbReference>
<name>A0ABZ2YL60_9BACT</name>
<proteinExistence type="predicted"/>
<evidence type="ECO:0000313" key="3">
    <source>
        <dbReference type="Proteomes" id="UP001485459"/>
    </source>
</evidence>
<gene>
    <name evidence="2" type="ORF">WJU16_19410</name>
</gene>
<organism evidence="2 3">
    <name type="scientific">Chitinophaga pollutisoli</name>
    <dbReference type="NCBI Taxonomy" id="3133966"/>
    <lineage>
        <taxon>Bacteria</taxon>
        <taxon>Pseudomonadati</taxon>
        <taxon>Bacteroidota</taxon>
        <taxon>Chitinophagia</taxon>
        <taxon>Chitinophagales</taxon>
        <taxon>Chitinophagaceae</taxon>
        <taxon>Chitinophaga</taxon>
    </lineage>
</organism>
<sequence>MKLKNLVLPLIAIALSASAANAQSSKDVFDTDVKLTWIGLDWTKTHIIGDAAAKADQIVDKNFVEVNQKVVNEYKKFDVAKAFRRSEVSTDIGPVNKRTAKIDPDQLLSDNSDDYQHLKPEDITTLVKGFDFNGKTGIGIVWFVEGINKTKKEISAYVTLVDMKAKKVLFTERMVGKMGGKFGVAFGYANMYLSGVKSILDDIEKDKYKEWKSTYGG</sequence>
<evidence type="ECO:0008006" key="4">
    <source>
        <dbReference type="Google" id="ProtNLM"/>
    </source>
</evidence>
<accession>A0ABZ2YL60</accession>
<dbReference type="EMBL" id="CP149822">
    <property type="protein sequence ID" value="WZN40139.1"/>
    <property type="molecule type" value="Genomic_DNA"/>
</dbReference>
<reference evidence="3" key="1">
    <citation type="submission" date="2024-03" db="EMBL/GenBank/DDBJ databases">
        <title>Chitinophaga horti sp. nov., isolated from garden soil.</title>
        <authorList>
            <person name="Lee D.S."/>
            <person name="Han D.M."/>
            <person name="Baek J.H."/>
            <person name="Choi D.G."/>
            <person name="Jeon J.H."/>
            <person name="Jeon C.O."/>
        </authorList>
    </citation>
    <scope>NUCLEOTIDE SEQUENCE [LARGE SCALE GENOMIC DNA]</scope>
    <source>
        <strain evidence="3">GPA1</strain>
    </source>
</reference>
<dbReference type="RefSeq" id="WP_341835070.1">
    <property type="nucleotide sequence ID" value="NZ_CP149822.1"/>
</dbReference>